<comment type="subcellular location">
    <subcellularLocation>
        <location evidence="1">Cell projection</location>
        <location evidence="1">Cilium</location>
    </subcellularLocation>
</comment>
<evidence type="ECO:0000256" key="4">
    <source>
        <dbReference type="ARBA" id="ARBA00023054"/>
    </source>
</evidence>
<reference evidence="9" key="1">
    <citation type="submission" date="2020-06" db="EMBL/GenBank/DDBJ databases">
        <title>Draft genome of Bugula neritina, a colonial animal packing powerful symbionts and potential medicines.</title>
        <authorList>
            <person name="Rayko M."/>
        </authorList>
    </citation>
    <scope>NUCLEOTIDE SEQUENCE [LARGE SCALE GENOMIC DNA]</scope>
    <source>
        <strain evidence="9">Kwan_BN1</strain>
    </source>
</reference>
<evidence type="ECO:0000256" key="8">
    <source>
        <dbReference type="SAM" id="MobiDB-lite"/>
    </source>
</evidence>
<gene>
    <name evidence="9" type="ORF">EB796_003311</name>
</gene>
<feature type="region of interest" description="Disordered" evidence="8">
    <location>
        <begin position="213"/>
        <end position="233"/>
    </location>
</feature>
<keyword evidence="6" id="KW-0966">Cell projection</keyword>
<dbReference type="GO" id="GO:0036064">
    <property type="term" value="C:ciliary basal body"/>
    <property type="evidence" value="ECO:0007669"/>
    <property type="project" value="TreeGrafter"/>
</dbReference>
<evidence type="ECO:0000256" key="7">
    <source>
        <dbReference type="SAM" id="Coils"/>
    </source>
</evidence>
<sequence>MPPKKKKSGKGKKGKKSGKASAMPISGPEVDEQSKEFYYTQIRDLENRIARYQKKCDELDLMSGKVKQEYEQITKDRDEMVAFLQKTLENAKLSSLDDFKYKKDELMGNLERMERELVEKDIEHREKLYELDRKAVVDKDRLKKEMVMRVNQVAAEFRKVSNKQMAETTKRTIRENVAINAQLTKMSDKTLEMIQVCDSEIKIRFNDDLKARTRSSGSRLRSSKHNEKELSKKHLSNQKIIRMLTEKTKGQEALLAEYEMREEAIQEMEAELDLLRQQRESQREELELLNKDNELMQAETQRLREETREHKRRRTKVEKVLSDAAASLKMVLTVSTESQCCHSC</sequence>
<evidence type="ECO:0000313" key="10">
    <source>
        <dbReference type="Proteomes" id="UP000593567"/>
    </source>
</evidence>
<feature type="coiled-coil region" evidence="7">
    <location>
        <begin position="96"/>
        <end position="123"/>
    </location>
</feature>
<name>A0A7J7KL30_BUGNE</name>
<dbReference type="EMBL" id="VXIV02000418">
    <property type="protein sequence ID" value="KAF6038408.1"/>
    <property type="molecule type" value="Genomic_DNA"/>
</dbReference>
<evidence type="ECO:0000256" key="6">
    <source>
        <dbReference type="ARBA" id="ARBA00023273"/>
    </source>
</evidence>
<feature type="region of interest" description="Disordered" evidence="8">
    <location>
        <begin position="1"/>
        <end position="31"/>
    </location>
</feature>
<dbReference type="AlphaFoldDB" id="A0A7J7KL30"/>
<dbReference type="PANTHER" id="PTHR31954">
    <property type="entry name" value="CILIA- AND FLAGELLA-ASSOCIATED PROTEIN 157"/>
    <property type="match status" value="1"/>
</dbReference>
<feature type="coiled-coil region" evidence="7">
    <location>
        <begin position="35"/>
        <end position="62"/>
    </location>
</feature>
<evidence type="ECO:0000256" key="1">
    <source>
        <dbReference type="ARBA" id="ARBA00004138"/>
    </source>
</evidence>
<evidence type="ECO:0000256" key="3">
    <source>
        <dbReference type="ARBA" id="ARBA00014087"/>
    </source>
</evidence>
<keyword evidence="10" id="KW-1185">Reference proteome</keyword>
<organism evidence="9 10">
    <name type="scientific">Bugula neritina</name>
    <name type="common">Brown bryozoan</name>
    <name type="synonym">Sertularia neritina</name>
    <dbReference type="NCBI Taxonomy" id="10212"/>
    <lineage>
        <taxon>Eukaryota</taxon>
        <taxon>Metazoa</taxon>
        <taxon>Spiralia</taxon>
        <taxon>Lophotrochozoa</taxon>
        <taxon>Bryozoa</taxon>
        <taxon>Gymnolaemata</taxon>
        <taxon>Cheilostomatida</taxon>
        <taxon>Flustrina</taxon>
        <taxon>Buguloidea</taxon>
        <taxon>Bugulidae</taxon>
        <taxon>Bugula</taxon>
    </lineage>
</organism>
<evidence type="ECO:0000313" key="9">
    <source>
        <dbReference type="EMBL" id="KAF6038408.1"/>
    </source>
</evidence>
<accession>A0A7J7KL30</accession>
<proteinExistence type="inferred from homology"/>
<feature type="coiled-coil region" evidence="7">
    <location>
        <begin position="251"/>
        <end position="313"/>
    </location>
</feature>
<feature type="compositionally biased region" description="Basic residues" evidence="8">
    <location>
        <begin position="1"/>
        <end position="18"/>
    </location>
</feature>
<dbReference type="PANTHER" id="PTHR31954:SF1">
    <property type="entry name" value="CILIA- AND FLAGELLA-ASSOCIATED PROTEIN 157"/>
    <property type="match status" value="1"/>
</dbReference>
<keyword evidence="4 7" id="KW-0175">Coiled coil</keyword>
<dbReference type="OrthoDB" id="166611at2759"/>
<dbReference type="Proteomes" id="UP000593567">
    <property type="component" value="Unassembled WGS sequence"/>
</dbReference>
<dbReference type="GO" id="GO:0008017">
    <property type="term" value="F:microtubule binding"/>
    <property type="evidence" value="ECO:0007669"/>
    <property type="project" value="TreeGrafter"/>
</dbReference>
<evidence type="ECO:0000256" key="2">
    <source>
        <dbReference type="ARBA" id="ARBA00010841"/>
    </source>
</evidence>
<dbReference type="InterPro" id="IPR038844">
    <property type="entry name" value="CFAP157"/>
</dbReference>
<comment type="caution">
    <text evidence="9">The sequence shown here is derived from an EMBL/GenBank/DDBJ whole genome shotgun (WGS) entry which is preliminary data.</text>
</comment>
<protein>
    <recommendedName>
        <fullName evidence="3">Cilia- and flagella-associated protein 157</fullName>
    </recommendedName>
</protein>
<keyword evidence="5" id="KW-0969">Cilium</keyword>
<comment type="similarity">
    <text evidence="2">Belongs to the CFAP157 family.</text>
</comment>
<evidence type="ECO:0000256" key="5">
    <source>
        <dbReference type="ARBA" id="ARBA00023069"/>
    </source>
</evidence>